<feature type="compositionally biased region" description="Basic and acidic residues" evidence="1">
    <location>
        <begin position="90"/>
        <end position="100"/>
    </location>
</feature>
<feature type="compositionally biased region" description="Basic and acidic residues" evidence="1">
    <location>
        <begin position="171"/>
        <end position="211"/>
    </location>
</feature>
<dbReference type="EMBL" id="JAUTIX010000005">
    <property type="protein sequence ID" value="MDP0399191.1"/>
    <property type="molecule type" value="Genomic_DNA"/>
</dbReference>
<feature type="compositionally biased region" description="Low complexity" evidence="1">
    <location>
        <begin position="101"/>
        <end position="112"/>
    </location>
</feature>
<reference evidence="2" key="1">
    <citation type="submission" date="2023-08" db="EMBL/GenBank/DDBJ databases">
        <title>The draft genome of Tsukamurella strandjordii strain 050030.</title>
        <authorList>
            <person name="Zhao F."/>
            <person name="Feng Y."/>
            <person name="Zong Z."/>
        </authorList>
    </citation>
    <scope>NUCLEOTIDE SEQUENCE</scope>
    <source>
        <strain evidence="2">050030</strain>
    </source>
</reference>
<keyword evidence="3" id="KW-1185">Reference proteome</keyword>
<evidence type="ECO:0000256" key="1">
    <source>
        <dbReference type="SAM" id="MobiDB-lite"/>
    </source>
</evidence>
<accession>A0AA90NIT2</accession>
<dbReference type="AlphaFoldDB" id="A0AA90NIT2"/>
<feature type="region of interest" description="Disordered" evidence="1">
    <location>
        <begin position="75"/>
        <end position="211"/>
    </location>
</feature>
<feature type="region of interest" description="Disordered" evidence="1">
    <location>
        <begin position="1"/>
        <end position="29"/>
    </location>
</feature>
<evidence type="ECO:0000313" key="2">
    <source>
        <dbReference type="EMBL" id="MDP0399191.1"/>
    </source>
</evidence>
<protein>
    <submittedName>
        <fullName evidence="2">Uncharacterized protein</fullName>
    </submittedName>
</protein>
<organism evidence="2 3">
    <name type="scientific">Tsukamurella strandjordii</name>
    <dbReference type="NCBI Taxonomy" id="147577"/>
    <lineage>
        <taxon>Bacteria</taxon>
        <taxon>Bacillati</taxon>
        <taxon>Actinomycetota</taxon>
        <taxon>Actinomycetes</taxon>
        <taxon>Mycobacteriales</taxon>
        <taxon>Tsukamurellaceae</taxon>
        <taxon>Tsukamurella</taxon>
    </lineage>
</organism>
<proteinExistence type="predicted"/>
<gene>
    <name evidence="2" type="ORF">Q7X28_14770</name>
</gene>
<dbReference type="Proteomes" id="UP001178281">
    <property type="component" value="Unassembled WGS sequence"/>
</dbReference>
<dbReference type="RefSeq" id="WP_305111897.1">
    <property type="nucleotide sequence ID" value="NZ_JAUTIX010000005.1"/>
</dbReference>
<feature type="compositionally biased region" description="Basic and acidic residues" evidence="1">
    <location>
        <begin position="113"/>
        <end position="164"/>
    </location>
</feature>
<evidence type="ECO:0000313" key="3">
    <source>
        <dbReference type="Proteomes" id="UP001178281"/>
    </source>
</evidence>
<name>A0AA90NIT2_9ACTN</name>
<sequence length="413" mass="46625">MSTLGITRERPTHCKHGHEFTPKNTRINRNRDGSFRQYVCRTCAREAQRRAVERKRKSMAPEAWEAHLEDLRAAQRERDRAARRAQGIKPRAEISDERAQARAALAESASQWAERKAEASRERKRAREAAKAQRAAERTERAQRAEERKALREEAARERERAKIEAQAQRAVERTERKAKAAQARENDREATKADEATADQARRERDEQARQEAQEAIMARYTQRYAAHAEAGPFPIVEPVVRVPAACRRGHELTARTVHVSIAAVGGETVPGGVECIRCLREDCFRAHHRVPRTAPVPPEILDEVEFMRQPCGSGHASRREEPWPTDAGWWTRIEFASGWGFCDPDPTPELRAIREPDDDLDEADSARVAAELDELELKDARARREQRAQDANAATAAIRAAMTAARGGVAV</sequence>
<comment type="caution">
    <text evidence="2">The sequence shown here is derived from an EMBL/GenBank/DDBJ whole genome shotgun (WGS) entry which is preliminary data.</text>
</comment>
<feature type="compositionally biased region" description="Basic and acidic residues" evidence="1">
    <location>
        <begin position="7"/>
        <end position="21"/>
    </location>
</feature>